<gene>
    <name evidence="3" type="ORF">WMO75_01390</name>
</gene>
<organism evidence="3 4">
    <name type="scientific">Blautia intestinihominis</name>
    <dbReference type="NCBI Taxonomy" id="3133152"/>
    <lineage>
        <taxon>Bacteria</taxon>
        <taxon>Bacillati</taxon>
        <taxon>Bacillota</taxon>
        <taxon>Clostridia</taxon>
        <taxon>Lachnospirales</taxon>
        <taxon>Lachnospiraceae</taxon>
        <taxon>Blautia</taxon>
    </lineage>
</organism>
<evidence type="ECO:0000256" key="2">
    <source>
        <dbReference type="ARBA" id="ARBA00022649"/>
    </source>
</evidence>
<dbReference type="Gene3D" id="1.10.1220.10">
    <property type="entry name" value="Met repressor-like"/>
    <property type="match status" value="1"/>
</dbReference>
<name>A0ABV1AFS4_9FIRM</name>
<dbReference type="Proteomes" id="UP001446032">
    <property type="component" value="Unassembled WGS sequence"/>
</dbReference>
<accession>A0ABV1AFS4</accession>
<reference evidence="3 4" key="1">
    <citation type="submission" date="2024-03" db="EMBL/GenBank/DDBJ databases">
        <title>Human intestinal bacterial collection.</title>
        <authorList>
            <person name="Pauvert C."/>
            <person name="Hitch T.C.A."/>
            <person name="Clavel T."/>
        </authorList>
    </citation>
    <scope>NUCLEOTIDE SEQUENCE [LARGE SCALE GENOMIC DNA]</scope>
    <source>
        <strain evidence="3 4">CLA-AA-H95</strain>
    </source>
</reference>
<evidence type="ECO:0000256" key="1">
    <source>
        <dbReference type="ARBA" id="ARBA00010562"/>
    </source>
</evidence>
<evidence type="ECO:0000313" key="3">
    <source>
        <dbReference type="EMBL" id="MEQ2357005.1"/>
    </source>
</evidence>
<dbReference type="Pfam" id="PF04221">
    <property type="entry name" value="RelB"/>
    <property type="match status" value="1"/>
</dbReference>
<evidence type="ECO:0000313" key="4">
    <source>
        <dbReference type="Proteomes" id="UP001446032"/>
    </source>
</evidence>
<proteinExistence type="inferred from homology"/>
<dbReference type="InterPro" id="IPR007337">
    <property type="entry name" value="RelB/DinJ"/>
</dbReference>
<dbReference type="NCBIfam" id="TIGR02384">
    <property type="entry name" value="RelB_DinJ"/>
    <property type="match status" value="1"/>
</dbReference>
<comment type="similarity">
    <text evidence="1">Belongs to the RelB/DinJ antitoxin family.</text>
</comment>
<dbReference type="PANTHER" id="PTHR38781:SF1">
    <property type="entry name" value="ANTITOXIN DINJ-RELATED"/>
    <property type="match status" value="1"/>
</dbReference>
<dbReference type="RefSeq" id="WP_118698477.1">
    <property type="nucleotide sequence ID" value="NZ_JBBMEI010000002.1"/>
</dbReference>
<sequence>MAQTNVNIRMDAELKKQFEAFCSDIGMSMTTAFCVFAKKAVRERRIPFEITADSDPFYSPANIARLKKSIEQLETTGGTIHEVNMDDKSMI</sequence>
<dbReference type="PANTHER" id="PTHR38781">
    <property type="entry name" value="ANTITOXIN DINJ-RELATED"/>
    <property type="match status" value="1"/>
</dbReference>
<protein>
    <submittedName>
        <fullName evidence="3">Type II toxin-antitoxin system RelB/DinJ family antitoxin</fullName>
    </submittedName>
</protein>
<comment type="caution">
    <text evidence="3">The sequence shown here is derived from an EMBL/GenBank/DDBJ whole genome shotgun (WGS) entry which is preliminary data.</text>
</comment>
<keyword evidence="4" id="KW-1185">Reference proteome</keyword>
<keyword evidence="2" id="KW-1277">Toxin-antitoxin system</keyword>
<dbReference type="EMBL" id="JBBMEI010000002">
    <property type="protein sequence ID" value="MEQ2357005.1"/>
    <property type="molecule type" value="Genomic_DNA"/>
</dbReference>
<dbReference type="InterPro" id="IPR013321">
    <property type="entry name" value="Arc_rbn_hlx_hlx"/>
</dbReference>